<gene>
    <name evidence="1" type="ORF">LT42_10340</name>
</gene>
<accession>A0A9X0EI74</accession>
<sequence>MVEIEVVFGERLHGGASIVWGSLIQPLKKFNENAVVDGFTGKEILFSEVSNYLMSNKCRSFFIELASGSVEFSYVADKEFYRLDIKSLVNSIETAQSLIEALINVSGFVQARVYDAEYDRWQNAENLTLFEAECIEHAHLPKKSNGLPFPLTQEIVDISKNPGRWVLRTGYIEAVGAFMWVSKFLLQVMGVNEKKLMDVDCFSIEDLGSVVKIAAYDRCFTSAVGAEAERQALLRKVLFNA</sequence>
<evidence type="ECO:0000313" key="2">
    <source>
        <dbReference type="Proteomes" id="UP000029719"/>
    </source>
</evidence>
<comment type="caution">
    <text evidence="1">The sequence shown here is derived from an EMBL/GenBank/DDBJ whole genome shotgun (WGS) entry which is preliminary data.</text>
</comment>
<protein>
    <submittedName>
        <fullName evidence="1">Uncharacterized protein</fullName>
    </submittedName>
</protein>
<name>A0A9X0EI74_9PSED</name>
<dbReference type="AlphaFoldDB" id="A0A9X0EI74"/>
<reference evidence="1 2" key="1">
    <citation type="submission" date="2014-09" db="EMBL/GenBank/DDBJ databases">
        <title>Genome sequence of Pseudomonas lutea strain DSM 17257T.</title>
        <authorList>
            <person name="Kwak Y."/>
            <person name="Shin J.-H."/>
        </authorList>
    </citation>
    <scope>NUCLEOTIDE SEQUENCE [LARGE SCALE GENOMIC DNA]</scope>
    <source>
        <strain evidence="1 2">DSM 17257</strain>
    </source>
</reference>
<organism evidence="1 2">
    <name type="scientific">Pseudomonas lutea</name>
    <dbReference type="NCBI Taxonomy" id="243924"/>
    <lineage>
        <taxon>Bacteria</taxon>
        <taxon>Pseudomonadati</taxon>
        <taxon>Pseudomonadota</taxon>
        <taxon>Gammaproteobacteria</taxon>
        <taxon>Pseudomonadales</taxon>
        <taxon>Pseudomonadaceae</taxon>
        <taxon>Pseudomonas</taxon>
    </lineage>
</organism>
<dbReference type="Proteomes" id="UP000029719">
    <property type="component" value="Unassembled WGS sequence"/>
</dbReference>
<dbReference type="OrthoDB" id="8401696at2"/>
<proteinExistence type="predicted"/>
<dbReference type="RefSeq" id="WP_037012018.1">
    <property type="nucleotide sequence ID" value="NZ_JRMB01000001.1"/>
</dbReference>
<dbReference type="EMBL" id="JRMB01000001">
    <property type="protein sequence ID" value="KGF66264.1"/>
    <property type="molecule type" value="Genomic_DNA"/>
</dbReference>
<evidence type="ECO:0000313" key="1">
    <source>
        <dbReference type="EMBL" id="KGF66264.1"/>
    </source>
</evidence>